<evidence type="ECO:0000256" key="1">
    <source>
        <dbReference type="SAM" id="MobiDB-lite"/>
    </source>
</evidence>
<keyword evidence="2" id="KW-0732">Signal</keyword>
<accession>A0ABW6Y7U7</accession>
<evidence type="ECO:0000256" key="2">
    <source>
        <dbReference type="SAM" id="SignalP"/>
    </source>
</evidence>
<evidence type="ECO:0000313" key="3">
    <source>
        <dbReference type="EMBL" id="MFF8275893.1"/>
    </source>
</evidence>
<organism evidence="3 4">
    <name type="scientific">Streptomyces lateritius</name>
    <dbReference type="NCBI Taxonomy" id="67313"/>
    <lineage>
        <taxon>Bacteria</taxon>
        <taxon>Bacillati</taxon>
        <taxon>Actinomycetota</taxon>
        <taxon>Actinomycetes</taxon>
        <taxon>Kitasatosporales</taxon>
        <taxon>Streptomycetaceae</taxon>
        <taxon>Streptomyces</taxon>
    </lineage>
</organism>
<dbReference type="RefSeq" id="WP_391933491.1">
    <property type="nucleotide sequence ID" value="NZ_JBIBSM010000003.1"/>
</dbReference>
<gene>
    <name evidence="3" type="ORF">ACF05T_07230</name>
</gene>
<protein>
    <recommendedName>
        <fullName evidence="5">Secreted protein</fullName>
    </recommendedName>
</protein>
<feature type="chain" id="PRO_5047503264" description="Secreted protein" evidence="2">
    <location>
        <begin position="22"/>
        <end position="250"/>
    </location>
</feature>
<name>A0ABW6Y7U7_9ACTN</name>
<proteinExistence type="predicted"/>
<feature type="region of interest" description="Disordered" evidence="1">
    <location>
        <begin position="20"/>
        <end position="54"/>
    </location>
</feature>
<dbReference type="EMBL" id="JBIBSM010000003">
    <property type="protein sequence ID" value="MFF8275893.1"/>
    <property type="molecule type" value="Genomic_DNA"/>
</dbReference>
<dbReference type="Proteomes" id="UP001603013">
    <property type="component" value="Unassembled WGS sequence"/>
</dbReference>
<comment type="caution">
    <text evidence="3">The sequence shown here is derived from an EMBL/GenBank/DDBJ whole genome shotgun (WGS) entry which is preliminary data.</text>
</comment>
<feature type="signal peptide" evidence="2">
    <location>
        <begin position="1"/>
        <end position="21"/>
    </location>
</feature>
<keyword evidence="4" id="KW-1185">Reference proteome</keyword>
<evidence type="ECO:0000313" key="4">
    <source>
        <dbReference type="Proteomes" id="UP001603013"/>
    </source>
</evidence>
<reference evidence="3 4" key="1">
    <citation type="submission" date="2024-10" db="EMBL/GenBank/DDBJ databases">
        <title>The Natural Products Discovery Center: Release of the First 8490 Sequenced Strains for Exploring Actinobacteria Biosynthetic Diversity.</title>
        <authorList>
            <person name="Kalkreuter E."/>
            <person name="Kautsar S.A."/>
            <person name="Yang D."/>
            <person name="Bader C.D."/>
            <person name="Teijaro C.N."/>
            <person name="Fluegel L."/>
            <person name="Davis C.M."/>
            <person name="Simpson J.R."/>
            <person name="Lauterbach L."/>
            <person name="Steele A.D."/>
            <person name="Gui C."/>
            <person name="Meng S."/>
            <person name="Li G."/>
            <person name="Viehrig K."/>
            <person name="Ye F."/>
            <person name="Su P."/>
            <person name="Kiefer A.F."/>
            <person name="Nichols A."/>
            <person name="Cepeda A.J."/>
            <person name="Yan W."/>
            <person name="Fan B."/>
            <person name="Jiang Y."/>
            <person name="Adhikari A."/>
            <person name="Zheng C.-J."/>
            <person name="Schuster L."/>
            <person name="Cowan T.M."/>
            <person name="Smanski M.J."/>
            <person name="Chevrette M.G."/>
            <person name="De Carvalho L.P.S."/>
            <person name="Shen B."/>
        </authorList>
    </citation>
    <scope>NUCLEOTIDE SEQUENCE [LARGE SCALE GENOMIC DNA]</scope>
    <source>
        <strain evidence="3 4">NPDC015755</strain>
    </source>
</reference>
<sequence>MPVVVFLVLMALLTFPSSPLSDGAATGDSRGSARPPVLAGPLRDRPLPGGGTARLSRCQVDEWPRPTARGDGERGRDPLLALGGWGYFDPGSKTPGRARFTVHAAVRVADRPLLLDAPVSRGRVTVDIHGPHGEGLRASAHGLTATVVDEARPDGPAKVPSSGRFRVAPGKPLLLDIDLPAGALCPGHTLHDVGRCSPTDTNDAANCPVVTLTVSDPAVRAHRAAVTGRSPAGVSERLVAISLEPAVSRT</sequence>
<evidence type="ECO:0008006" key="5">
    <source>
        <dbReference type="Google" id="ProtNLM"/>
    </source>
</evidence>